<organism evidence="2 3">
    <name type="scientific">Simonsiella muelleri ATCC 29453</name>
    <dbReference type="NCBI Taxonomy" id="641147"/>
    <lineage>
        <taxon>Bacteria</taxon>
        <taxon>Pseudomonadati</taxon>
        <taxon>Pseudomonadota</taxon>
        <taxon>Betaproteobacteria</taxon>
        <taxon>Neisseriales</taxon>
        <taxon>Neisseriaceae</taxon>
        <taxon>Simonsiella</taxon>
    </lineage>
</organism>
<name>V9HBL3_9NEIS</name>
<gene>
    <name evidence="2" type="ORF">HMPREF9021_01554</name>
</gene>
<evidence type="ECO:0000313" key="3">
    <source>
        <dbReference type="Proteomes" id="UP000017813"/>
    </source>
</evidence>
<feature type="region of interest" description="Disordered" evidence="1">
    <location>
        <begin position="92"/>
        <end position="134"/>
    </location>
</feature>
<feature type="compositionally biased region" description="Polar residues" evidence="1">
    <location>
        <begin position="35"/>
        <end position="46"/>
    </location>
</feature>
<protein>
    <submittedName>
        <fullName evidence="2">Uncharacterized protein</fullName>
    </submittedName>
</protein>
<dbReference type="Proteomes" id="UP000017813">
    <property type="component" value="Unassembled WGS sequence"/>
</dbReference>
<feature type="region of interest" description="Disordered" evidence="1">
    <location>
        <begin position="27"/>
        <end position="67"/>
    </location>
</feature>
<dbReference type="HOGENOM" id="CLU_1894781_0_0_4"/>
<dbReference type="EMBL" id="ADCY02000044">
    <property type="protein sequence ID" value="EFG30585.2"/>
    <property type="molecule type" value="Genomic_DNA"/>
</dbReference>
<reference evidence="2 3" key="1">
    <citation type="submission" date="2010-03" db="EMBL/GenBank/DDBJ databases">
        <authorList>
            <consortium name="The Broad Institute Genome Sequencing Platform"/>
            <person name="Ward D."/>
            <person name="Earl A."/>
            <person name="Feldgarden M."/>
            <person name="Gevers D."/>
            <person name="Young S."/>
            <person name="Zeng Q."/>
            <person name="Koehrsen M."/>
            <person name="Alvarado L."/>
            <person name="Berlin A.M."/>
            <person name="Borenstein D."/>
            <person name="Chapman S.B."/>
            <person name="Chen Z."/>
            <person name="Engels R."/>
            <person name="Freedman E."/>
            <person name="Gellesch M."/>
            <person name="Goldberg J."/>
            <person name="Griggs A."/>
            <person name="Gujja S."/>
            <person name="Heilman E.R."/>
            <person name="Heiman D.I."/>
            <person name="Hepburn T.A."/>
            <person name="Howarth C."/>
            <person name="Jen D."/>
            <person name="Larson L."/>
            <person name="Mehta T."/>
            <person name="Park D."/>
            <person name="Pearson M."/>
            <person name="Richards J."/>
            <person name="Roberts A."/>
            <person name="Saif S."/>
            <person name="Shea T.D."/>
            <person name="Shenoy N."/>
            <person name="Sisk P."/>
            <person name="Stolte C."/>
            <person name="Sykes S.N."/>
            <person name="Walk T."/>
            <person name="White J."/>
            <person name="Yandava C."/>
            <person name="Izard J."/>
            <person name="Baranova O.V."/>
            <person name="Blanton J.M."/>
            <person name="Tanner A.C."/>
            <person name="Dewhirst F."/>
            <person name="Haas B."/>
            <person name="Nusbaum C."/>
            <person name="Birren B."/>
        </authorList>
    </citation>
    <scope>NUCLEOTIDE SEQUENCE [LARGE SCALE GENOMIC DNA]</scope>
    <source>
        <strain evidence="2 3">ATCC 29453</strain>
    </source>
</reference>
<comment type="caution">
    <text evidence="2">The sequence shown here is derived from an EMBL/GenBank/DDBJ whole genome shotgun (WGS) entry which is preliminary data.</text>
</comment>
<evidence type="ECO:0000256" key="1">
    <source>
        <dbReference type="SAM" id="MobiDB-lite"/>
    </source>
</evidence>
<keyword evidence="3" id="KW-1185">Reference proteome</keyword>
<dbReference type="STRING" id="641147.HMPREF9021_01554"/>
<dbReference type="AlphaFoldDB" id="V9HBL3"/>
<reference evidence="2 3" key="2">
    <citation type="submission" date="2011-10" db="EMBL/GenBank/DDBJ databases">
        <title>The Genome Sequence of Simonsiella muelleri ATCC 29453.</title>
        <authorList>
            <consortium name="The Broad Institute Genome Sequencing Platform"/>
            <consortium name="The Broad Institute Genome Sequencing Center for Infectious Disease"/>
            <person name="Earl A."/>
            <person name="Ward D."/>
            <person name="Feldgarden M."/>
            <person name="Gevers D."/>
            <person name="Izard J."/>
            <person name="Baranova O.V."/>
            <person name="Blanton J.M."/>
            <person name="Tanner A.C."/>
            <person name="Dewhirst F."/>
            <person name="Young S.K."/>
            <person name="Zeng Q."/>
            <person name="Gargeya S."/>
            <person name="Fitzgerald M."/>
            <person name="Haas B."/>
            <person name="Abouelleil A."/>
            <person name="Alvarado L."/>
            <person name="Arachchi H.M."/>
            <person name="Berlin A."/>
            <person name="Brown A."/>
            <person name="Chapman S.B."/>
            <person name="Chen Z."/>
            <person name="Dunbar C."/>
            <person name="Freedman E."/>
            <person name="Gearin G."/>
            <person name="Goldberg J."/>
            <person name="Griggs A."/>
            <person name="Gujja S."/>
            <person name="Heiman D."/>
            <person name="Howarth C."/>
            <person name="Larson L."/>
            <person name="Lui A."/>
            <person name="MacDonald P.J.P."/>
            <person name="Montmayeur A."/>
            <person name="Murphy C."/>
            <person name="Neiman D."/>
            <person name="Pearson M."/>
            <person name="Priest M."/>
            <person name="Roberts A."/>
            <person name="Saif S."/>
            <person name="Shea T."/>
            <person name="Shenoy N."/>
            <person name="Sisk P."/>
            <person name="Stolte C."/>
            <person name="Sykes S."/>
            <person name="Wortman J."/>
            <person name="Nusbaum C."/>
            <person name="Birren B."/>
        </authorList>
    </citation>
    <scope>NUCLEOTIDE SEQUENCE [LARGE SCALE GENOMIC DNA]</scope>
    <source>
        <strain evidence="2 3">ATCC 29453</strain>
    </source>
</reference>
<sequence>MITLFTLVACGDKKEVTQKTVSEIHVETPKPVPKTNLQPVTENVPQNDYVPVEAPQSDSQNGYKTMPEEPMETEAVAPISEQPIAQPESFVMPESNVQQPENATVEPTPSGTTDAKQNCQNMPDPEGNLSIICQ</sequence>
<evidence type="ECO:0000313" key="2">
    <source>
        <dbReference type="EMBL" id="EFG30585.2"/>
    </source>
</evidence>
<accession>V9HBL3</accession>
<feature type="compositionally biased region" description="Polar residues" evidence="1">
    <location>
        <begin position="95"/>
        <end position="121"/>
    </location>
</feature>
<proteinExistence type="predicted"/>